<dbReference type="EMBL" id="ADVG01000005">
    <property type="protein sequence ID" value="EFH79699.1"/>
    <property type="molecule type" value="Genomic_DNA"/>
</dbReference>
<protein>
    <submittedName>
        <fullName evidence="2">Uncharacterized protein</fullName>
    </submittedName>
</protein>
<comment type="caution">
    <text evidence="2">The sequence shown here is derived from an EMBL/GenBank/DDBJ whole genome shotgun (WGS) entry which is preliminary data.</text>
</comment>
<dbReference type="Proteomes" id="UP000004508">
    <property type="component" value="Unassembled WGS sequence"/>
</dbReference>
<organism evidence="2 3">
    <name type="scientific">Ktedonobacter racemifer DSM 44963</name>
    <dbReference type="NCBI Taxonomy" id="485913"/>
    <lineage>
        <taxon>Bacteria</taxon>
        <taxon>Bacillati</taxon>
        <taxon>Chloroflexota</taxon>
        <taxon>Ktedonobacteria</taxon>
        <taxon>Ktedonobacterales</taxon>
        <taxon>Ktedonobacteraceae</taxon>
        <taxon>Ktedonobacter</taxon>
    </lineage>
</organism>
<accession>D6U738</accession>
<evidence type="ECO:0000313" key="3">
    <source>
        <dbReference type="Proteomes" id="UP000004508"/>
    </source>
</evidence>
<feature type="region of interest" description="Disordered" evidence="1">
    <location>
        <begin position="57"/>
        <end position="84"/>
    </location>
</feature>
<dbReference type="AlphaFoldDB" id="D6U738"/>
<dbReference type="OrthoDB" id="9798237at2"/>
<evidence type="ECO:0000313" key="2">
    <source>
        <dbReference type="EMBL" id="EFH79699.1"/>
    </source>
</evidence>
<evidence type="ECO:0000256" key="1">
    <source>
        <dbReference type="SAM" id="MobiDB-lite"/>
    </source>
</evidence>
<keyword evidence="3" id="KW-1185">Reference proteome</keyword>
<reference evidence="2 3" key="1">
    <citation type="journal article" date="2011" name="Stand. Genomic Sci.">
        <title>Non-contiguous finished genome sequence and contextual data of the filamentous soil bacterium Ktedonobacter racemifer type strain (SOSP1-21).</title>
        <authorList>
            <person name="Chang Y.J."/>
            <person name="Land M."/>
            <person name="Hauser L."/>
            <person name="Chertkov O."/>
            <person name="Del Rio T.G."/>
            <person name="Nolan M."/>
            <person name="Copeland A."/>
            <person name="Tice H."/>
            <person name="Cheng J.F."/>
            <person name="Lucas S."/>
            <person name="Han C."/>
            <person name="Goodwin L."/>
            <person name="Pitluck S."/>
            <person name="Ivanova N."/>
            <person name="Ovchinikova G."/>
            <person name="Pati A."/>
            <person name="Chen A."/>
            <person name="Palaniappan K."/>
            <person name="Mavromatis K."/>
            <person name="Liolios K."/>
            <person name="Brettin T."/>
            <person name="Fiebig A."/>
            <person name="Rohde M."/>
            <person name="Abt B."/>
            <person name="Goker M."/>
            <person name="Detter J.C."/>
            <person name="Woyke T."/>
            <person name="Bristow J."/>
            <person name="Eisen J.A."/>
            <person name="Markowitz V."/>
            <person name="Hugenholtz P."/>
            <person name="Kyrpides N.C."/>
            <person name="Klenk H.P."/>
            <person name="Lapidus A."/>
        </authorList>
    </citation>
    <scope>NUCLEOTIDE SEQUENCE [LARGE SCALE GENOMIC DNA]</scope>
    <source>
        <strain evidence="3">DSM 44963</strain>
    </source>
</reference>
<dbReference type="InParanoid" id="D6U738"/>
<proteinExistence type="predicted"/>
<name>D6U738_KTERA</name>
<feature type="compositionally biased region" description="Basic residues" evidence="1">
    <location>
        <begin position="68"/>
        <end position="78"/>
    </location>
</feature>
<sequence>MRQRKPEQHSNQAQLTGEFMVFPTVNKLRIGIKRRLGELNADKRYDSRAFRRNLLKHGTTSNIPERQRKSHRRQHGPHAHMDKDQFKFRTFVERAIAWLKGN</sequence>
<gene>
    <name evidence="2" type="ORF">Krac_0186</name>
</gene>